<protein>
    <recommendedName>
        <fullName evidence="10">Potassium transport protein</fullName>
    </recommendedName>
</protein>
<feature type="transmembrane region" description="Helical" evidence="10">
    <location>
        <begin position="709"/>
        <end position="734"/>
    </location>
</feature>
<evidence type="ECO:0000256" key="1">
    <source>
        <dbReference type="ARBA" id="ARBA00004141"/>
    </source>
</evidence>
<keyword evidence="6 10" id="KW-0630">Potassium</keyword>
<feature type="compositionally biased region" description="Low complexity" evidence="11">
    <location>
        <begin position="291"/>
        <end position="310"/>
    </location>
</feature>
<name>A0A5C5FLJ0_9BASI</name>
<dbReference type="Pfam" id="PF02386">
    <property type="entry name" value="TrkH"/>
    <property type="match status" value="1"/>
</dbReference>
<feature type="transmembrane region" description="Helical" evidence="10">
    <location>
        <begin position="75"/>
        <end position="94"/>
    </location>
</feature>
<feature type="transmembrane region" description="Helical" evidence="10">
    <location>
        <begin position="106"/>
        <end position="126"/>
    </location>
</feature>
<evidence type="ECO:0000256" key="10">
    <source>
        <dbReference type="PIRNR" id="PIRNR002450"/>
    </source>
</evidence>
<evidence type="ECO:0000256" key="11">
    <source>
        <dbReference type="SAM" id="MobiDB-lite"/>
    </source>
</evidence>
<dbReference type="OrthoDB" id="9999863at2759"/>
<comment type="subcellular location">
    <subcellularLocation>
        <location evidence="1">Membrane</location>
        <topology evidence="1">Multi-pass membrane protein</topology>
    </subcellularLocation>
</comment>
<feature type="compositionally biased region" description="Basic and acidic residues" evidence="11">
    <location>
        <begin position="1103"/>
        <end position="1125"/>
    </location>
</feature>
<dbReference type="GO" id="GO:1990573">
    <property type="term" value="P:potassium ion import across plasma membrane"/>
    <property type="evidence" value="ECO:0007669"/>
    <property type="project" value="TreeGrafter"/>
</dbReference>
<evidence type="ECO:0000313" key="12">
    <source>
        <dbReference type="EMBL" id="TNY17189.1"/>
    </source>
</evidence>
<keyword evidence="3 10" id="KW-0813">Transport</keyword>
<comment type="caution">
    <text evidence="12">The sequence shown here is derived from an EMBL/GenBank/DDBJ whole genome shotgun (WGS) entry which is preliminary data.</text>
</comment>
<organism evidence="12 13">
    <name type="scientific">Rhodotorula diobovata</name>
    <dbReference type="NCBI Taxonomy" id="5288"/>
    <lineage>
        <taxon>Eukaryota</taxon>
        <taxon>Fungi</taxon>
        <taxon>Dikarya</taxon>
        <taxon>Basidiomycota</taxon>
        <taxon>Pucciniomycotina</taxon>
        <taxon>Microbotryomycetes</taxon>
        <taxon>Sporidiobolales</taxon>
        <taxon>Sporidiobolaceae</taxon>
        <taxon>Rhodotorula</taxon>
    </lineage>
</organism>
<feature type="transmembrane region" description="Helical" evidence="10">
    <location>
        <begin position="931"/>
        <end position="952"/>
    </location>
</feature>
<dbReference type="GO" id="GO:0030007">
    <property type="term" value="P:intracellular potassium ion homeostasis"/>
    <property type="evidence" value="ECO:0007669"/>
    <property type="project" value="UniProtKB-UniRule"/>
</dbReference>
<dbReference type="AlphaFoldDB" id="A0A5C5FLJ0"/>
<accession>A0A5C5FLJ0</accession>
<proteinExistence type="inferred from homology"/>
<evidence type="ECO:0000256" key="4">
    <source>
        <dbReference type="ARBA" id="ARBA00022538"/>
    </source>
</evidence>
<evidence type="ECO:0000256" key="8">
    <source>
        <dbReference type="ARBA" id="ARBA00023065"/>
    </source>
</evidence>
<keyword evidence="13" id="KW-1185">Reference proteome</keyword>
<dbReference type="EMBL" id="SOZI01000231">
    <property type="protein sequence ID" value="TNY17189.1"/>
    <property type="molecule type" value="Genomic_DNA"/>
</dbReference>
<dbReference type="PANTHER" id="PTHR31064">
    <property type="entry name" value="POTASSIUM TRANSPORT PROTEIN DDB_G0292412-RELATED"/>
    <property type="match status" value="1"/>
</dbReference>
<reference evidence="12 13" key="1">
    <citation type="submission" date="2019-03" db="EMBL/GenBank/DDBJ databases">
        <title>Rhodosporidium diobovatum UCD-FST 08-225 genome sequencing, assembly, and annotation.</title>
        <authorList>
            <person name="Fakankun I.U."/>
            <person name="Fristensky B."/>
            <person name="Levin D.B."/>
        </authorList>
    </citation>
    <scope>NUCLEOTIDE SEQUENCE [LARGE SCALE GENOMIC DNA]</scope>
    <source>
        <strain evidence="12 13">UCD-FST 08-225</strain>
    </source>
</reference>
<feature type="transmembrane region" description="Helical" evidence="10">
    <location>
        <begin position="901"/>
        <end position="919"/>
    </location>
</feature>
<dbReference type="STRING" id="5288.A0A5C5FLJ0"/>
<evidence type="ECO:0000256" key="2">
    <source>
        <dbReference type="ARBA" id="ARBA00009137"/>
    </source>
</evidence>
<feature type="transmembrane region" description="Helical" evidence="10">
    <location>
        <begin position="837"/>
        <end position="856"/>
    </location>
</feature>
<feature type="compositionally biased region" description="Low complexity" evidence="11">
    <location>
        <begin position="1091"/>
        <end position="1102"/>
    </location>
</feature>
<keyword evidence="9 10" id="KW-0472">Membrane</keyword>
<feature type="region of interest" description="Disordered" evidence="11">
    <location>
        <begin position="1056"/>
        <end position="1125"/>
    </location>
</feature>
<evidence type="ECO:0000256" key="6">
    <source>
        <dbReference type="ARBA" id="ARBA00022958"/>
    </source>
</evidence>
<evidence type="ECO:0000256" key="3">
    <source>
        <dbReference type="ARBA" id="ARBA00022448"/>
    </source>
</evidence>
<comment type="similarity">
    <text evidence="2 10">Belongs to the TrkH potassium transport family.</text>
</comment>
<feature type="compositionally biased region" description="Basic and acidic residues" evidence="11">
    <location>
        <begin position="213"/>
        <end position="236"/>
    </location>
</feature>
<sequence>MAIRRRLSLNRHPSTAPRLPDFLQRSSVWNRISAFSSAHLNFYRLHLLTFIFVPLIVSGIFYASNGPSEENQIPYIDALFMVSSAMTVTGLNAVEFVTMTLWQQVILFLMMTIGSTSFVSILVIVIRRQFFRNKFEYMVANDASARDRVNEIGAQEAARAGRSYQAFDDSHRPGHTPWFTGLIPVAKGAGSGPATPLTPRPTPLGSAYPTQEDSEREREKARGSDREKEGAKDKEKKQKRKKIARLTADMIKRVDVPVRVNEMSVSGRLGGGRSREGGTPVPDSGPEGTVGADTNAGTDADAAAGPANPGRQQRSPRLGNDDVVRGVTAKLERVAGEQGQERRDRRRLSSPEGENLPDVFTDEEDVQAVDQVPRHGGEAVESPEVASLRVDDGASVAGHPRAIQIDESARPMRNFRGRRSSDSAASPHRAPGAAFPRTRTLDHRHLQGITESPSSIGTPTSPTFRNRDLEIGHTRTIEFRDAEDRPDLRMRRNRTLAIDPDYPVPRRGSQSNLRDMNARTFTRTATLDQAAMHTGFGGFPNPLVAVAGLARQRIPAVRNVFDRNLTMPRTTTMLSTHSHGDDTATGGVVHAATGAVKPVSYISFDAIVGRNSKFHGLTNAQQEELGGVEFRALTVLLRIVVAYWLLMQLIGVLLLAPWLSASSRWRPVIVDEYEVVNTTWFTFFQVWSAFSNLGMSTVDGSMIPFQQNYWLIIVMSILILGGNTAFPIFLRLVIWTISKLVPRRSQLRETLQFLLDHPRRCFIYLFPSHQTWFLVFTLVCLNGIDWACFLVLDIGNPVIEAIPVGTRVIDGLLQAFAVRAAGFTIVSLSSVAPALQLLYVIMMYIAVYPIAVSIRATNVYEEKSMGVYDQDYDESPDDVEARFEKSHSATQYIGYHARKQLAFDLWWLGLAVWLICIVERHRLGSTDWPEVSIFTLIFEIVSAYGTVGLSLGNTRTNTSLAGILSPLSKLIIIIVMIRGRHRGLPIAIDRAVLLPSDLAKHGDDTTTVASADPDLPGPSEFTLRNRGTRSSFGSHRAPVAAGGLNAVEPLTDAARVERSRQASAMVGSGDDGHEDIGLVRLDDTPTEKGESSGVSVTDSSESIAKRKVDDTAPPPPKDRNQEGWR</sequence>
<feature type="compositionally biased region" description="Basic and acidic residues" evidence="11">
    <location>
        <begin position="1070"/>
        <end position="1090"/>
    </location>
</feature>
<dbReference type="InterPro" id="IPR004773">
    <property type="entry name" value="K/Na_transp_Trk1/HKT1"/>
</dbReference>
<dbReference type="PIRSF" id="PIRSF002450">
    <property type="entry name" value="K+_transpter_TRK"/>
    <property type="match status" value="1"/>
</dbReference>
<keyword evidence="7 10" id="KW-1133">Transmembrane helix</keyword>
<evidence type="ECO:0000256" key="9">
    <source>
        <dbReference type="ARBA" id="ARBA00023136"/>
    </source>
</evidence>
<feature type="region of interest" description="Disordered" evidence="11">
    <location>
        <begin position="265"/>
        <end position="365"/>
    </location>
</feature>
<feature type="transmembrane region" description="Helical" evidence="10">
    <location>
        <begin position="635"/>
        <end position="659"/>
    </location>
</feature>
<feature type="region of interest" description="Disordered" evidence="11">
    <location>
        <begin position="1004"/>
        <end position="1037"/>
    </location>
</feature>
<dbReference type="Proteomes" id="UP000311382">
    <property type="component" value="Unassembled WGS sequence"/>
</dbReference>
<dbReference type="GO" id="GO:0140107">
    <property type="term" value="F:high-affinity potassium ion transmembrane transporter activity"/>
    <property type="evidence" value="ECO:0007669"/>
    <property type="project" value="TreeGrafter"/>
</dbReference>
<feature type="transmembrane region" description="Helical" evidence="10">
    <location>
        <begin position="772"/>
        <end position="792"/>
    </location>
</feature>
<feature type="compositionally biased region" description="Basic and acidic residues" evidence="11">
    <location>
        <begin position="319"/>
        <end position="349"/>
    </location>
</feature>
<keyword evidence="8 10" id="KW-0406">Ion transport</keyword>
<dbReference type="InterPro" id="IPR015958">
    <property type="entry name" value="Trk1_fungi"/>
</dbReference>
<gene>
    <name evidence="12" type="ORF">DMC30DRAFT_137009</name>
</gene>
<dbReference type="GO" id="GO:0005886">
    <property type="term" value="C:plasma membrane"/>
    <property type="evidence" value="ECO:0007669"/>
    <property type="project" value="InterPro"/>
</dbReference>
<feature type="region of interest" description="Disordered" evidence="11">
    <location>
        <begin position="415"/>
        <end position="440"/>
    </location>
</feature>
<dbReference type="PANTHER" id="PTHR31064:SF30">
    <property type="entry name" value="HIGH-AFFINITY POTASSIUM TRANSPORT PROTEIN-RELATED"/>
    <property type="match status" value="1"/>
</dbReference>
<feature type="transmembrane region" description="Helical" evidence="10">
    <location>
        <begin position="958"/>
        <end position="977"/>
    </location>
</feature>
<feature type="transmembrane region" description="Helical" evidence="10">
    <location>
        <begin position="43"/>
        <end position="63"/>
    </location>
</feature>
<evidence type="ECO:0000313" key="13">
    <source>
        <dbReference type="Proteomes" id="UP000311382"/>
    </source>
</evidence>
<feature type="region of interest" description="Disordered" evidence="11">
    <location>
        <begin position="178"/>
        <end position="244"/>
    </location>
</feature>
<dbReference type="InterPro" id="IPR003445">
    <property type="entry name" value="Cat_transpt"/>
</dbReference>
<dbReference type="NCBIfam" id="TIGR00934">
    <property type="entry name" value="2a38euk"/>
    <property type="match status" value="1"/>
</dbReference>
<dbReference type="InterPro" id="IPR051143">
    <property type="entry name" value="TrkH_K-transport"/>
</dbReference>
<keyword evidence="5 10" id="KW-0812">Transmembrane</keyword>
<keyword evidence="4 10" id="KW-0633">Potassium transport</keyword>
<evidence type="ECO:0000256" key="5">
    <source>
        <dbReference type="ARBA" id="ARBA00022692"/>
    </source>
</evidence>
<evidence type="ECO:0000256" key="7">
    <source>
        <dbReference type="ARBA" id="ARBA00022989"/>
    </source>
</evidence>